<dbReference type="Proteomes" id="UP000012488">
    <property type="component" value="Chromosome"/>
</dbReference>
<sequence length="112" mass="12434">MRLVVPHHGPVRPQVMAIDPHTSVAGGAALQGVTTPMMHLDHQYRSPNTIDLRFATRWLDHRPADGTALPFAGTGMTHDRWSNSASLAVHQLVWWLVEAAHLRSLPFMEDVA</sequence>
<evidence type="ECO:0000313" key="1">
    <source>
        <dbReference type="EMBL" id="QGY05920.1"/>
    </source>
</evidence>
<reference evidence="1 2" key="2">
    <citation type="journal article" date="2013" name="Genome Announc.">
        <title>Draft Genome Sequence of Methylobacterium mesophilicum Strain SR1.6/6, Isolated from Citrus sinensis.</title>
        <authorList>
            <person name="Marinho Almeida D."/>
            <person name="Dini-Andreote F."/>
            <person name="Camargo Neves A.A."/>
            <person name="Juca Ramos R.T."/>
            <person name="Andreote F.D."/>
            <person name="Carneiro A.R."/>
            <person name="Oliveira de Souza Lima A."/>
            <person name="Caracciolo Gomes de Sa P.H."/>
            <person name="Ribeiro Barbosa M.S."/>
            <person name="Araujo W.L."/>
            <person name="Silva A."/>
        </authorList>
    </citation>
    <scope>NUCLEOTIDE SEQUENCE [LARGE SCALE GENOMIC DNA]</scope>
    <source>
        <strain evidence="1 2">SR1.6/6</strain>
    </source>
</reference>
<proteinExistence type="predicted"/>
<accession>A0A6B9FTJ5</accession>
<evidence type="ECO:0000313" key="2">
    <source>
        <dbReference type="Proteomes" id="UP000012488"/>
    </source>
</evidence>
<name>A0A6B9FTJ5_9HYPH</name>
<organism evidence="1 2">
    <name type="scientific">Methylobacterium mesophilicum SR1.6/6</name>
    <dbReference type="NCBI Taxonomy" id="908290"/>
    <lineage>
        <taxon>Bacteria</taxon>
        <taxon>Pseudomonadati</taxon>
        <taxon>Pseudomonadota</taxon>
        <taxon>Alphaproteobacteria</taxon>
        <taxon>Hyphomicrobiales</taxon>
        <taxon>Methylobacteriaceae</taxon>
        <taxon>Methylobacterium</taxon>
    </lineage>
</organism>
<dbReference type="EMBL" id="CP043538">
    <property type="protein sequence ID" value="QGY05920.1"/>
    <property type="molecule type" value="Genomic_DNA"/>
</dbReference>
<gene>
    <name evidence="1" type="ORF">MMSR116_31525</name>
</gene>
<dbReference type="KEGG" id="mmes:MMSR116_31525"/>
<dbReference type="RefSeq" id="WP_158169330.1">
    <property type="nucleotide sequence ID" value="NZ_CP043538.1"/>
</dbReference>
<dbReference type="AlphaFoldDB" id="A0A6B9FTJ5"/>
<reference evidence="1 2" key="1">
    <citation type="journal article" date="2012" name="Genet. Mol. Biol.">
        <title>Analysis of 16S rRNA and mxaF genes revealing insights into Methylobacterium niche-specific plant association.</title>
        <authorList>
            <person name="Dourado M.N."/>
            <person name="Andreote F.D."/>
            <person name="Dini-Andreote F."/>
            <person name="Conti R."/>
            <person name="Araujo J.M."/>
            <person name="Araujo W.L."/>
        </authorList>
    </citation>
    <scope>NUCLEOTIDE SEQUENCE [LARGE SCALE GENOMIC DNA]</scope>
    <source>
        <strain evidence="1 2">SR1.6/6</strain>
    </source>
</reference>
<protein>
    <submittedName>
        <fullName evidence="1">Uncharacterized protein</fullName>
    </submittedName>
</protein>